<evidence type="ECO:0000313" key="3">
    <source>
        <dbReference type="Proteomes" id="UP000756921"/>
    </source>
</evidence>
<organism evidence="2 3">
    <name type="scientific">Paraphaeosphaeria minitans</name>
    <dbReference type="NCBI Taxonomy" id="565426"/>
    <lineage>
        <taxon>Eukaryota</taxon>
        <taxon>Fungi</taxon>
        <taxon>Dikarya</taxon>
        <taxon>Ascomycota</taxon>
        <taxon>Pezizomycotina</taxon>
        <taxon>Dothideomycetes</taxon>
        <taxon>Pleosporomycetidae</taxon>
        <taxon>Pleosporales</taxon>
        <taxon>Massarineae</taxon>
        <taxon>Didymosphaeriaceae</taxon>
        <taxon>Paraphaeosphaeria</taxon>
    </lineage>
</organism>
<sequence length="177" mass="20000">MPLRRHAAHTTLQSTPGPPGPPCTVRYFQPRRAPRVHPGYRVLGILYNQSLAQNLSRQNTSCSPTTGPGGSVQYPKDHQHAARLPRRSPDAGRLLLPPPERRQGLKTTHEPDLQPWLRPPRNGVGSDAESAHPIDKSVRPVWISFCFCYESCPGDVTFRCLCFRHPLLQPWEWTTEE</sequence>
<dbReference type="EMBL" id="WJXW01000004">
    <property type="protein sequence ID" value="KAF9737210.1"/>
    <property type="molecule type" value="Genomic_DNA"/>
</dbReference>
<feature type="region of interest" description="Disordered" evidence="1">
    <location>
        <begin position="1"/>
        <end position="22"/>
    </location>
</feature>
<accession>A0A9P6GMP9</accession>
<proteinExistence type="predicted"/>
<evidence type="ECO:0000313" key="2">
    <source>
        <dbReference type="EMBL" id="KAF9737210.1"/>
    </source>
</evidence>
<reference evidence="2" key="1">
    <citation type="journal article" date="2020" name="Mol. Plant Microbe Interact.">
        <title>Genome Sequence of the Biocontrol Agent Coniothyrium minitans strain Conio (IMI 134523).</title>
        <authorList>
            <person name="Patel D."/>
            <person name="Shittu T.A."/>
            <person name="Baroncelli R."/>
            <person name="Muthumeenakshi S."/>
            <person name="Osborne T.H."/>
            <person name="Janganan T.K."/>
            <person name="Sreenivasaprasad S."/>
        </authorList>
    </citation>
    <scope>NUCLEOTIDE SEQUENCE</scope>
    <source>
        <strain evidence="2">Conio</strain>
    </source>
</reference>
<feature type="compositionally biased region" description="Basic and acidic residues" evidence="1">
    <location>
        <begin position="99"/>
        <end position="112"/>
    </location>
</feature>
<protein>
    <submittedName>
        <fullName evidence="2">Uncharacterized protein</fullName>
    </submittedName>
</protein>
<feature type="region of interest" description="Disordered" evidence="1">
    <location>
        <begin position="57"/>
        <end position="131"/>
    </location>
</feature>
<name>A0A9P6GMP9_9PLEO</name>
<dbReference type="Proteomes" id="UP000756921">
    <property type="component" value="Unassembled WGS sequence"/>
</dbReference>
<evidence type="ECO:0000256" key="1">
    <source>
        <dbReference type="SAM" id="MobiDB-lite"/>
    </source>
</evidence>
<dbReference type="AlphaFoldDB" id="A0A9P6GMP9"/>
<keyword evidence="3" id="KW-1185">Reference proteome</keyword>
<comment type="caution">
    <text evidence="2">The sequence shown here is derived from an EMBL/GenBank/DDBJ whole genome shotgun (WGS) entry which is preliminary data.</text>
</comment>
<gene>
    <name evidence="2" type="ORF">PMIN01_04989</name>
</gene>
<feature type="compositionally biased region" description="Polar residues" evidence="1">
    <location>
        <begin position="57"/>
        <end position="66"/>
    </location>
</feature>